<name>A0A1N7QX01_9FLAO</name>
<reference evidence="1 2" key="1">
    <citation type="submission" date="2017-01" db="EMBL/GenBank/DDBJ databases">
        <authorList>
            <person name="Mah S.A."/>
            <person name="Swanson W.J."/>
            <person name="Moy G.W."/>
            <person name="Vacquier V.D."/>
        </authorList>
    </citation>
    <scope>NUCLEOTIDE SEQUENCE [LARGE SCALE GENOMIC DNA]</scope>
    <source>
        <strain evidence="1 2">DSM 18014</strain>
    </source>
</reference>
<proteinExistence type="predicted"/>
<sequence>MKTKLFLFLILSVLSCNLFAYPISPMPLRKLIIESENIVYGEVLDIKSNKKVKEHDWFKSEIVVLKIYDVLHGNIKSGQIIEVYTSSEISCPAPAYYEKGKLTLAFLYKEKKEDRYSTHSLSYGSKILEKEEYSVYKKRILEMQDILKIKNEEEKHAKTVDWLVECALQKPTKWEGTYELSPESDFMSFYDRDKDTFVRKFELNDNQKEKLRLYFLSQKKLEYSDLGLLDLVAMPNDKELLSFLISRFKESYNDFIFEGNFFMSRIADLSGRNDLKEISEKNEKLDMFSENYDQKNKEILTEFASKL</sequence>
<organism evidence="1 2">
    <name type="scientific">Chryseobacterium gambrini</name>
    <dbReference type="NCBI Taxonomy" id="373672"/>
    <lineage>
        <taxon>Bacteria</taxon>
        <taxon>Pseudomonadati</taxon>
        <taxon>Bacteroidota</taxon>
        <taxon>Flavobacteriia</taxon>
        <taxon>Flavobacteriales</taxon>
        <taxon>Weeksellaceae</taxon>
        <taxon>Chryseobacterium group</taxon>
        <taxon>Chryseobacterium</taxon>
    </lineage>
</organism>
<dbReference type="STRING" id="373672.SAMN05421785_12120"/>
<protein>
    <submittedName>
        <fullName evidence="1">Uncharacterized protein</fullName>
    </submittedName>
</protein>
<dbReference type="EMBL" id="FTOV01000021">
    <property type="protein sequence ID" value="SIT27339.1"/>
    <property type="molecule type" value="Genomic_DNA"/>
</dbReference>
<dbReference type="AlphaFoldDB" id="A0A1N7QX01"/>
<evidence type="ECO:0000313" key="2">
    <source>
        <dbReference type="Proteomes" id="UP000185781"/>
    </source>
</evidence>
<dbReference type="PROSITE" id="PS51257">
    <property type="entry name" value="PROKAR_LIPOPROTEIN"/>
    <property type="match status" value="1"/>
</dbReference>
<accession>A0A1N7QX01</accession>
<gene>
    <name evidence="1" type="ORF">SAMN05421785_12120</name>
</gene>
<evidence type="ECO:0000313" key="1">
    <source>
        <dbReference type="EMBL" id="SIT27339.1"/>
    </source>
</evidence>
<dbReference type="RefSeq" id="WP_076396475.1">
    <property type="nucleotide sequence ID" value="NZ_FTOV01000021.1"/>
</dbReference>
<dbReference type="OrthoDB" id="1242034at2"/>
<dbReference type="Proteomes" id="UP000185781">
    <property type="component" value="Unassembled WGS sequence"/>
</dbReference>